<dbReference type="VEuPathDB" id="TriTrypDB:C3747_58g38"/>
<dbReference type="VEuPathDB" id="TriTrypDB:TcYC6_0078710"/>
<dbReference type="InterPro" id="IPR002347">
    <property type="entry name" value="SDR_fam"/>
</dbReference>
<dbReference type="VEuPathDB" id="TriTrypDB:Tc_MARK_8639"/>
<dbReference type="EMBL" id="PRFC01000058">
    <property type="protein sequence ID" value="PWV11559.1"/>
    <property type="molecule type" value="Genomic_DNA"/>
</dbReference>
<dbReference type="VEuPathDB" id="TriTrypDB:TcCL_ESM02639"/>
<accession>A0A2V2WV53</accession>
<dbReference type="FunFam" id="3.40.50.720:FF:000621">
    <property type="entry name" value="3-ketoacyl-CoA reductase, putative"/>
    <property type="match status" value="1"/>
</dbReference>
<dbReference type="VEuPathDB" id="TriTrypDB:TcCLB.510257.60"/>
<reference evidence="2 3" key="1">
    <citation type="journal article" date="2018" name="Microb. Genom.">
        <title>Expanding an expanded genome: long-read sequencing of Trypanosoma cruzi.</title>
        <authorList>
            <person name="Berna L."/>
            <person name="Rodriguez M."/>
            <person name="Chiribao M.L."/>
            <person name="Parodi-Talice A."/>
            <person name="Pita S."/>
            <person name="Rijo G."/>
            <person name="Alvarez-Valin F."/>
            <person name="Robello C."/>
        </authorList>
    </citation>
    <scope>NUCLEOTIDE SEQUENCE [LARGE SCALE GENOMIC DNA]</scope>
    <source>
        <strain evidence="2 3">TCC</strain>
    </source>
</reference>
<dbReference type="VEuPathDB" id="TriTrypDB:TCDM_06071"/>
<dbReference type="InterPro" id="IPR036291">
    <property type="entry name" value="NAD(P)-bd_dom_sf"/>
</dbReference>
<gene>
    <name evidence="2" type="ORF">C3747_58g38</name>
</gene>
<dbReference type="VEuPathDB" id="TriTrypDB:BCY84_16289"/>
<dbReference type="PIRSF" id="PIRSF000126">
    <property type="entry name" value="11-beta-HSD1"/>
    <property type="match status" value="1"/>
</dbReference>
<evidence type="ECO:0000313" key="3">
    <source>
        <dbReference type="Proteomes" id="UP000246078"/>
    </source>
</evidence>
<dbReference type="PRINTS" id="PR00081">
    <property type="entry name" value="GDHRDH"/>
</dbReference>
<dbReference type="PANTHER" id="PTHR43899:SF4">
    <property type="entry name" value="17 BETA-HYDROXYSTEROID DEHYDROGENASE TYPE 3"/>
    <property type="match status" value="1"/>
</dbReference>
<sequence>MMNIIFGALWWVLSTVSLLVGLFSMVTYLVTAAAQQLAMRIPQDLKKKYDAEWAVVTGASSGIGKAITEKLAQQEINVVLVALEDPGLHSTFAELQKKYPKRSFRKVAVDLGGEGMRYMAPIIEATQDLDVGLLFNNAGYLHAGLFTDTEVDRLRANLECNAGCAIPITHHFLRKMMERQRRGLVTFTSSSAGYLPGPTATLYSPSKAFLTNFAVTIAAEVRHAGIHVVVMHPSPVNTNFFNYKGPKLSTIEATRKLVAPPSYIADQFFASAGRLTVWDQGMTSAVFRLLNKIIDFQFLAELIVRIANLCGDQKRLVEASKTHRGKRA</sequence>
<dbReference type="OrthoDB" id="1393670at2759"/>
<proteinExistence type="predicted"/>
<protein>
    <submittedName>
        <fullName evidence="2">Putative 3-ketoacyl-CoA reductase</fullName>
    </submittedName>
</protein>
<dbReference type="Pfam" id="PF00106">
    <property type="entry name" value="adh_short"/>
    <property type="match status" value="1"/>
</dbReference>
<dbReference type="Gene3D" id="3.40.50.720">
    <property type="entry name" value="NAD(P)-binding Rossmann-like Domain"/>
    <property type="match status" value="1"/>
</dbReference>
<dbReference type="OMA" id="LMSGPIQ"/>
<comment type="caution">
    <text evidence="2">The sequence shown here is derived from an EMBL/GenBank/DDBJ whole genome shotgun (WGS) entry which is preliminary data.</text>
</comment>
<dbReference type="AlphaFoldDB" id="A0A2V2WV53"/>
<dbReference type="VEuPathDB" id="TriTrypDB:ECC02_008085"/>
<dbReference type="InterPro" id="IPR051019">
    <property type="entry name" value="VLCFA-Steroid_DH"/>
</dbReference>
<dbReference type="SUPFAM" id="SSF51735">
    <property type="entry name" value="NAD(P)-binding Rossmann-fold domains"/>
    <property type="match status" value="1"/>
</dbReference>
<keyword evidence="1" id="KW-0560">Oxidoreductase</keyword>
<dbReference type="PANTHER" id="PTHR43899">
    <property type="entry name" value="RH59310P"/>
    <property type="match status" value="1"/>
</dbReference>
<dbReference type="Proteomes" id="UP000246078">
    <property type="component" value="Unassembled WGS sequence"/>
</dbReference>
<evidence type="ECO:0000313" key="2">
    <source>
        <dbReference type="EMBL" id="PWV11559.1"/>
    </source>
</evidence>
<evidence type="ECO:0000256" key="1">
    <source>
        <dbReference type="ARBA" id="ARBA00023002"/>
    </source>
</evidence>
<dbReference type="GO" id="GO:0016491">
    <property type="term" value="F:oxidoreductase activity"/>
    <property type="evidence" value="ECO:0007669"/>
    <property type="project" value="UniProtKB-KW"/>
</dbReference>
<dbReference type="VEuPathDB" id="TriTrypDB:TCSYLVIO_001044"/>
<dbReference type="VEuPathDB" id="TriTrypDB:TcBrA4_0005050"/>
<name>A0A2V2WV53_TRYCR</name>
<organism evidence="2 3">
    <name type="scientific">Trypanosoma cruzi</name>
    <dbReference type="NCBI Taxonomy" id="5693"/>
    <lineage>
        <taxon>Eukaryota</taxon>
        <taxon>Discoba</taxon>
        <taxon>Euglenozoa</taxon>
        <taxon>Kinetoplastea</taxon>
        <taxon>Metakinetoplastina</taxon>
        <taxon>Trypanosomatida</taxon>
        <taxon>Trypanosomatidae</taxon>
        <taxon>Trypanosoma</taxon>
        <taxon>Schizotrypanum</taxon>
    </lineage>
</organism>
<dbReference type="VEuPathDB" id="TriTrypDB:TcG_01185"/>
<dbReference type="VEuPathDB" id="TriTrypDB:TcCLB.509213.100"/>
<dbReference type="VEuPathDB" id="TriTrypDB:C4B63_13g350"/>
<dbReference type="SMR" id="A0A2V2WV53"/>